<keyword evidence="4" id="KW-1185">Reference proteome</keyword>
<evidence type="ECO:0000256" key="1">
    <source>
        <dbReference type="ARBA" id="ARBA00007847"/>
    </source>
</evidence>
<dbReference type="GO" id="GO:0016853">
    <property type="term" value="F:isomerase activity"/>
    <property type="evidence" value="ECO:0007669"/>
    <property type="project" value="UniProtKB-KW"/>
</dbReference>
<dbReference type="InterPro" id="IPR001920">
    <property type="entry name" value="Asp/Glu_race"/>
</dbReference>
<evidence type="ECO:0000313" key="3">
    <source>
        <dbReference type="EMBL" id="MDN4121510.1"/>
    </source>
</evidence>
<dbReference type="PANTHER" id="PTHR21198:SF7">
    <property type="entry name" value="ASPARTATE-GLUTAMATE RACEMASE FAMILY"/>
    <property type="match status" value="1"/>
</dbReference>
<dbReference type="RefSeq" id="WP_266124183.1">
    <property type="nucleotide sequence ID" value="NZ_JAJHNU010000002.1"/>
</dbReference>
<protein>
    <submittedName>
        <fullName evidence="3">Amino acid racemase</fullName>
        <ecNumber evidence="3">5.1.1.-</ecNumber>
    </submittedName>
</protein>
<dbReference type="SUPFAM" id="SSF53681">
    <property type="entry name" value="Aspartate/glutamate racemase"/>
    <property type="match status" value="2"/>
</dbReference>
<dbReference type="EC" id="5.1.1.-" evidence="3"/>
<organism evidence="3 4">
    <name type="scientific">Alcaligenes endophyticus</name>
    <dbReference type="NCBI Taxonomy" id="1929088"/>
    <lineage>
        <taxon>Bacteria</taxon>
        <taxon>Pseudomonadati</taxon>
        <taxon>Pseudomonadota</taxon>
        <taxon>Betaproteobacteria</taxon>
        <taxon>Burkholderiales</taxon>
        <taxon>Alcaligenaceae</taxon>
        <taxon>Alcaligenes</taxon>
    </lineage>
</organism>
<dbReference type="Proteomes" id="UP001168613">
    <property type="component" value="Unassembled WGS sequence"/>
</dbReference>
<proteinExistence type="inferred from homology"/>
<dbReference type="InterPro" id="IPR015942">
    <property type="entry name" value="Asp/Glu/hydantoin_racemase"/>
</dbReference>
<dbReference type="Pfam" id="PF01177">
    <property type="entry name" value="Asp_Glu_race"/>
    <property type="match status" value="1"/>
</dbReference>
<accession>A0ABT8EJV2</accession>
<gene>
    <name evidence="3" type="ORF">LMS43_09430</name>
</gene>
<comment type="similarity">
    <text evidence="1">Belongs to the aspartate/glutamate racemases family.</text>
</comment>
<dbReference type="PANTHER" id="PTHR21198">
    <property type="entry name" value="GLUTAMATE RACEMASE"/>
    <property type="match status" value="1"/>
</dbReference>
<sequence length="241" mass="26184">MNTPNSLRTLGILGGMGPLATVDFMQKIIALTPAEEDQQHIPLIVHSVPQIPDRSSAIIANTDAPFLPMLEGLRQLERCGVEAVLIPCNTAHFWHERLSQATHLPILHIVDAVTHALAQQQITPAACMLLATRGTRQAGIYQRANNAMCSGFQLPNEAEQAQVDNMIHFVKQGKLSLAQQSGAALINTLRQKGVQRVVLACTELPLAMEPTQHPDYFINATLALAQSAVHFALQQQTGTVV</sequence>
<dbReference type="InterPro" id="IPR004380">
    <property type="entry name" value="Asp_race"/>
</dbReference>
<reference evidence="3" key="1">
    <citation type="submission" date="2021-11" db="EMBL/GenBank/DDBJ databases">
        <title>Draft genome sequence of Alcaligenes endophyticus type strain CCUG 75668T.</title>
        <authorList>
            <person name="Salva-Serra F."/>
            <person name="Duran R.E."/>
            <person name="Seeger M."/>
            <person name="Moore E.R.B."/>
            <person name="Jaen-Luchoro D."/>
        </authorList>
    </citation>
    <scope>NUCLEOTIDE SEQUENCE</scope>
    <source>
        <strain evidence="3">CCUG 75668</strain>
    </source>
</reference>
<dbReference type="Gene3D" id="3.40.50.1860">
    <property type="match status" value="2"/>
</dbReference>
<name>A0ABT8EJV2_9BURK</name>
<dbReference type="EMBL" id="JAJHNU010000002">
    <property type="protein sequence ID" value="MDN4121510.1"/>
    <property type="molecule type" value="Genomic_DNA"/>
</dbReference>
<dbReference type="NCBIfam" id="TIGR00035">
    <property type="entry name" value="asp_race"/>
    <property type="match status" value="1"/>
</dbReference>
<comment type="caution">
    <text evidence="3">The sequence shown here is derived from an EMBL/GenBank/DDBJ whole genome shotgun (WGS) entry which is preliminary data.</text>
</comment>
<keyword evidence="2 3" id="KW-0413">Isomerase</keyword>
<evidence type="ECO:0000256" key="2">
    <source>
        <dbReference type="ARBA" id="ARBA00023235"/>
    </source>
</evidence>
<evidence type="ECO:0000313" key="4">
    <source>
        <dbReference type="Proteomes" id="UP001168613"/>
    </source>
</evidence>